<dbReference type="FunFam" id="1.10.287.370:FF:000002">
    <property type="entry name" value="Prefoldin subunit 2"/>
    <property type="match status" value="1"/>
</dbReference>
<accession>A0A3P3YLK3</accession>
<dbReference type="Gene3D" id="1.10.287.370">
    <property type="match status" value="1"/>
</dbReference>
<reference evidence="3 4" key="1">
    <citation type="submission" date="2018-03" db="EMBL/GenBank/DDBJ databases">
        <authorList>
            <person name="Fogelqvist J."/>
        </authorList>
    </citation>
    <scope>NUCLEOTIDE SEQUENCE [LARGE SCALE GENOMIC DNA]</scope>
</reference>
<evidence type="ECO:0000313" key="4">
    <source>
        <dbReference type="Proteomes" id="UP000290189"/>
    </source>
</evidence>
<dbReference type="GO" id="GO:0006457">
    <property type="term" value="P:protein folding"/>
    <property type="evidence" value="ECO:0007669"/>
    <property type="project" value="InterPro"/>
</dbReference>
<dbReference type="InterPro" id="IPR027235">
    <property type="entry name" value="PFD2"/>
</dbReference>
<name>A0A3P3YLK3_PLABS</name>
<dbReference type="AlphaFoldDB" id="A0A3P3YLK3"/>
<dbReference type="Proteomes" id="UP000290189">
    <property type="component" value="Unassembled WGS sequence"/>
</dbReference>
<dbReference type="GO" id="GO:0016272">
    <property type="term" value="C:prefoldin complex"/>
    <property type="evidence" value="ECO:0007669"/>
    <property type="project" value="InterPro"/>
</dbReference>
<keyword evidence="2" id="KW-0143">Chaperone</keyword>
<dbReference type="InterPro" id="IPR009053">
    <property type="entry name" value="Prefoldin"/>
</dbReference>
<gene>
    <name evidence="3" type="ORF">PLBR_LOCUS8269</name>
</gene>
<keyword evidence="3" id="KW-0496">Mitochondrion</keyword>
<dbReference type="Pfam" id="PF01920">
    <property type="entry name" value="Prefoldin_2"/>
    <property type="match status" value="1"/>
</dbReference>
<evidence type="ECO:0000256" key="2">
    <source>
        <dbReference type="ARBA" id="ARBA00023186"/>
    </source>
</evidence>
<geneLocation type="mitochondrion" evidence="3"/>
<dbReference type="EMBL" id="OVEO01000016">
    <property type="protein sequence ID" value="SPR01054.1"/>
    <property type="molecule type" value="Genomic_DNA"/>
</dbReference>
<proteinExistence type="inferred from homology"/>
<protein>
    <recommendedName>
        <fullName evidence="5">Prefoldin subunit 2</fullName>
    </recommendedName>
</protein>
<evidence type="ECO:0008006" key="5">
    <source>
        <dbReference type="Google" id="ProtNLM"/>
    </source>
</evidence>
<comment type="similarity">
    <text evidence="1">Belongs to the prefoldin subunit beta family.</text>
</comment>
<dbReference type="GO" id="GO:0051082">
    <property type="term" value="F:unfolded protein binding"/>
    <property type="evidence" value="ECO:0007669"/>
    <property type="project" value="InterPro"/>
</dbReference>
<evidence type="ECO:0000256" key="1">
    <source>
        <dbReference type="ARBA" id="ARBA00008045"/>
    </source>
</evidence>
<dbReference type="CDD" id="cd23163">
    <property type="entry name" value="Prefoldin_2"/>
    <property type="match status" value="1"/>
</dbReference>
<sequence>MSDQKQAEKPQDEIVGEFEMRRSEIASIFEKMQELDSDRLEHELVLKTLNKLEPERRCFRLVNNVLVERTVAEVLPAVTANSDKINELISTLGGKLKTKEDELAKFKAEHNIVVRAIQTVKPLHAQHCVPLHWLQRFSVHSHAVYTD</sequence>
<dbReference type="SUPFAM" id="SSF46579">
    <property type="entry name" value="Prefoldin"/>
    <property type="match status" value="1"/>
</dbReference>
<organism evidence="3 4">
    <name type="scientific">Plasmodiophora brassicae</name>
    <name type="common">Clubroot disease agent</name>
    <dbReference type="NCBI Taxonomy" id="37360"/>
    <lineage>
        <taxon>Eukaryota</taxon>
        <taxon>Sar</taxon>
        <taxon>Rhizaria</taxon>
        <taxon>Endomyxa</taxon>
        <taxon>Phytomyxea</taxon>
        <taxon>Plasmodiophorida</taxon>
        <taxon>Plasmodiophoridae</taxon>
        <taxon>Plasmodiophora</taxon>
    </lineage>
</organism>
<evidence type="ECO:0000313" key="3">
    <source>
        <dbReference type="EMBL" id="SPR01054.1"/>
    </source>
</evidence>
<dbReference type="PANTHER" id="PTHR13303">
    <property type="entry name" value="PREFOLDIN SUBUNIT 2"/>
    <property type="match status" value="1"/>
</dbReference>
<dbReference type="InterPro" id="IPR002777">
    <property type="entry name" value="PFD_beta-like"/>
</dbReference>